<dbReference type="InterPro" id="IPR027417">
    <property type="entry name" value="P-loop_NTPase"/>
</dbReference>
<dbReference type="Gene3D" id="3.90.320.10">
    <property type="match status" value="1"/>
</dbReference>
<protein>
    <submittedName>
        <fullName evidence="2">PD-(D/E)XK nuclease family protein</fullName>
    </submittedName>
</protein>
<sequence length="977" mass="110329">MQQVKGQVKQQVGQADLFGFDAAPTVAEKSVSPTIVTEDYAAWRIVVPTFEHAQLLLKALQKEIGSEFIPPRILTMFAWTEQQTPLPVPLAAPSERLSRLYAELRQHEWLKNLFGTRSNTDLLPLAQTLLGLCDELTEVWLPKVLDAQGQMQPEKMASVWQQALASLPTPVKDLVSEESQLVWTLWQAQLDQHDRSVQYLQKTLTIAAHASEHLLWVAPTLPNAMESAFLQAYANTGKNLSGEIQTQVQAQVHVASIDWQSRALPAAMLSAWPRLLGDESLPQHSQSSMNAWPSLASSASSNINALDDFKWQRLRLCAASNMEDEARQAAQTIVEWLQAGKSEIAVIAQDRVVSRRLRALLERAQVLVADETGWKLSTTRAAAVVAAWFEVIISDAETMALLDFIKSPFIEVFEDDVRDANRVLLTDLNANTKAELVMQVELTLRGQNVLGGWEAILAALDRHPAARQWMTKIARLAHSYGRSSAANRRQLKEWTKQSLLWMAELGLDQQLDRDSAGQQVIKMLQALGQECEAVVAPLSFNEWRAFLLLHMENTPFTIKHHDQRVVMLPLNGARLRTFDAVYVIGADAKHLPSRPQETLFFTNTVRRECGLQTREERQLQQLRDLAELMLSNHEIVLSWQTELNGEFNPVSPWIEQLELDLARQAQAALMRQRLPLQRRQLSLGEVTMPTPTAAPLMPNSLSASGLSSLMACPYQFFAGRMLKLSALDELSDMPEKRDYGDWLHAILKNYHDQLRDKQIPLREDHSERIALLKAISDDSFGRVLKQNPAALGYSLRWTKVIPAYVEWANQRESDGWQYALGEVWAERTMQWDKGHILLRGRLDRIDERALDNGDYERVVLDYKTKKKGALSSRLKTHEDHQLAFYGLLRPVAEVDDAGNKQYIDAVDGAAYVALELERNKTGDCEAQEYGKWKHDLEELIVDSMQAIQQGSPLPAHGVESVCQFCDMRGLCRKGAWQ</sequence>
<gene>
    <name evidence="2" type="ORF">RF679_07470</name>
</gene>
<name>A0ABY9RMR7_9BURK</name>
<feature type="domain" description="PD-(D/E)XK endonuclease-like" evidence="1">
    <location>
        <begin position="700"/>
        <end position="972"/>
    </location>
</feature>
<dbReference type="Gene3D" id="3.40.50.300">
    <property type="entry name" value="P-loop containing nucleotide triphosphate hydrolases"/>
    <property type="match status" value="1"/>
</dbReference>
<accession>A0ABY9RMR7</accession>
<reference evidence="2" key="1">
    <citation type="submission" date="2023-09" db="EMBL/GenBank/DDBJ databases">
        <title>Undibacterium sp. 20NA77.5 isolated from freshwater.</title>
        <authorList>
            <person name="Le V."/>
            <person name="Ko S.-R."/>
            <person name="Ahn C.-Y."/>
            <person name="Oh H.-M."/>
        </authorList>
    </citation>
    <scope>NUCLEOTIDE SEQUENCE</scope>
    <source>
        <strain evidence="2">20NA77.5</strain>
    </source>
</reference>
<dbReference type="RefSeq" id="WP_309483591.1">
    <property type="nucleotide sequence ID" value="NZ_CP133720.1"/>
</dbReference>
<dbReference type="InterPro" id="IPR011604">
    <property type="entry name" value="PDDEXK-like_dom_sf"/>
</dbReference>
<dbReference type="Gene3D" id="1.10.486.10">
    <property type="entry name" value="PCRA, domain 4"/>
    <property type="match status" value="1"/>
</dbReference>
<dbReference type="SUPFAM" id="SSF52540">
    <property type="entry name" value="P-loop containing nucleoside triphosphate hydrolases"/>
    <property type="match status" value="1"/>
</dbReference>
<proteinExistence type="predicted"/>
<dbReference type="InterPro" id="IPR038726">
    <property type="entry name" value="PDDEXK_AddAB-type"/>
</dbReference>
<organism evidence="2 3">
    <name type="scientific">Undibacterium cyanobacteriorum</name>
    <dbReference type="NCBI Taxonomy" id="3073561"/>
    <lineage>
        <taxon>Bacteria</taxon>
        <taxon>Pseudomonadati</taxon>
        <taxon>Pseudomonadota</taxon>
        <taxon>Betaproteobacteria</taxon>
        <taxon>Burkholderiales</taxon>
        <taxon>Oxalobacteraceae</taxon>
        <taxon>Undibacterium</taxon>
    </lineage>
</organism>
<dbReference type="EMBL" id="CP133720">
    <property type="protein sequence ID" value="WMW82114.1"/>
    <property type="molecule type" value="Genomic_DNA"/>
</dbReference>
<evidence type="ECO:0000259" key="1">
    <source>
        <dbReference type="Pfam" id="PF12705"/>
    </source>
</evidence>
<dbReference type="Pfam" id="PF12705">
    <property type="entry name" value="PDDEXK_1"/>
    <property type="match status" value="1"/>
</dbReference>
<keyword evidence="3" id="KW-1185">Reference proteome</keyword>
<evidence type="ECO:0000313" key="3">
    <source>
        <dbReference type="Proteomes" id="UP001181355"/>
    </source>
</evidence>
<dbReference type="Proteomes" id="UP001181355">
    <property type="component" value="Chromosome"/>
</dbReference>
<evidence type="ECO:0000313" key="2">
    <source>
        <dbReference type="EMBL" id="WMW82114.1"/>
    </source>
</evidence>